<protein>
    <recommendedName>
        <fullName evidence="1">DUF551 domain-containing protein</fullName>
    </recommendedName>
</protein>
<evidence type="ECO:0000259" key="1">
    <source>
        <dbReference type="Pfam" id="PF04448"/>
    </source>
</evidence>
<name>A0A3G7U4R3_9PSED</name>
<accession>A0A3G7U4R3</accession>
<evidence type="ECO:0000313" key="2">
    <source>
        <dbReference type="EMBL" id="AZE53642.1"/>
    </source>
</evidence>
<dbReference type="RefSeq" id="WP_124376698.1">
    <property type="nucleotide sequence ID" value="NZ_CP027754.1"/>
</dbReference>
<dbReference type="InterPro" id="IPR007539">
    <property type="entry name" value="DUF551"/>
</dbReference>
<gene>
    <name evidence="2" type="ORF">C4K03_1471</name>
</gene>
<dbReference type="Proteomes" id="UP000268696">
    <property type="component" value="Chromosome"/>
</dbReference>
<sequence length="86" mass="10118">MSDWISVNEERRPEHRCDLLVSVKYIRRHENEDGSQNEEEGSEVAMGEYVPVCNHRAFSYFDSYSAPHGDDWWITHWQPLPAPPTE</sequence>
<dbReference type="AlphaFoldDB" id="A0A3G7U4R3"/>
<dbReference type="EMBL" id="CP027754">
    <property type="protein sequence ID" value="AZE53642.1"/>
    <property type="molecule type" value="Genomic_DNA"/>
</dbReference>
<dbReference type="Pfam" id="PF04448">
    <property type="entry name" value="DUF551"/>
    <property type="match status" value="1"/>
</dbReference>
<reference evidence="2 3" key="1">
    <citation type="submission" date="2018-03" db="EMBL/GenBank/DDBJ databases">
        <title>Diversity of phytobeneficial traits revealed by whole-genome analysis of worldwide-isolated phenazine-producing Pseudomonas spp.</title>
        <authorList>
            <person name="Biessy A."/>
            <person name="Novinscak A."/>
            <person name="Blom J."/>
            <person name="Leger G."/>
            <person name="Thomashow L.S."/>
            <person name="Cazorla F.M."/>
            <person name="Josic D."/>
            <person name="Filion M."/>
        </authorList>
    </citation>
    <scope>NUCLEOTIDE SEQUENCE [LARGE SCALE GENOMIC DNA]</scope>
    <source>
        <strain evidence="2 3">30B</strain>
    </source>
</reference>
<evidence type="ECO:0000313" key="3">
    <source>
        <dbReference type="Proteomes" id="UP000268696"/>
    </source>
</evidence>
<proteinExistence type="predicted"/>
<feature type="domain" description="DUF551" evidence="1">
    <location>
        <begin position="4"/>
        <end position="85"/>
    </location>
</feature>
<organism evidence="2 3">
    <name type="scientific">Pseudomonas synxantha</name>
    <dbReference type="NCBI Taxonomy" id="47883"/>
    <lineage>
        <taxon>Bacteria</taxon>
        <taxon>Pseudomonadati</taxon>
        <taxon>Pseudomonadota</taxon>
        <taxon>Gammaproteobacteria</taxon>
        <taxon>Pseudomonadales</taxon>
        <taxon>Pseudomonadaceae</taxon>
        <taxon>Pseudomonas</taxon>
    </lineage>
</organism>